<evidence type="ECO:0000256" key="3">
    <source>
        <dbReference type="ARBA" id="ARBA00048267"/>
    </source>
</evidence>
<dbReference type="RefSeq" id="WP_143535465.1">
    <property type="nucleotide sequence ID" value="NZ_FWFZ01000006.1"/>
</dbReference>
<dbReference type="Proteomes" id="UP000193900">
    <property type="component" value="Unassembled WGS sequence"/>
</dbReference>
<dbReference type="Gene3D" id="3.40.50.180">
    <property type="entry name" value="Methylesterase CheB, C-terminal domain"/>
    <property type="match status" value="1"/>
</dbReference>
<dbReference type="InterPro" id="IPR000673">
    <property type="entry name" value="Sig_transdc_resp-reg_Me-estase"/>
</dbReference>
<feature type="domain" description="CheB-type methylesterase" evidence="5">
    <location>
        <begin position="147"/>
        <end position="338"/>
    </location>
</feature>
<comment type="catalytic activity">
    <reaction evidence="3">
        <text>[protein]-L-glutamate 5-O-methyl ester + H2O = L-glutamyl-[protein] + methanol + H(+)</text>
        <dbReference type="Rhea" id="RHEA:23236"/>
        <dbReference type="Rhea" id="RHEA-COMP:10208"/>
        <dbReference type="Rhea" id="RHEA-COMP:10311"/>
        <dbReference type="ChEBI" id="CHEBI:15377"/>
        <dbReference type="ChEBI" id="CHEBI:15378"/>
        <dbReference type="ChEBI" id="CHEBI:17790"/>
        <dbReference type="ChEBI" id="CHEBI:29973"/>
        <dbReference type="ChEBI" id="CHEBI:82795"/>
        <dbReference type="EC" id="3.1.1.61"/>
    </reaction>
</comment>
<dbReference type="EMBL" id="FWFZ01000006">
    <property type="protein sequence ID" value="SLN38996.1"/>
    <property type="molecule type" value="Genomic_DNA"/>
</dbReference>
<dbReference type="PANTHER" id="PTHR42872">
    <property type="entry name" value="PROTEIN-GLUTAMATE METHYLESTERASE/PROTEIN-GLUTAMINE GLUTAMINASE"/>
    <property type="match status" value="1"/>
</dbReference>
<dbReference type="GO" id="GO:0000156">
    <property type="term" value="F:phosphorelay response regulator activity"/>
    <property type="evidence" value="ECO:0007669"/>
    <property type="project" value="InterPro"/>
</dbReference>
<evidence type="ECO:0000313" key="7">
    <source>
        <dbReference type="Proteomes" id="UP000193900"/>
    </source>
</evidence>
<evidence type="ECO:0000256" key="2">
    <source>
        <dbReference type="ARBA" id="ARBA00039140"/>
    </source>
</evidence>
<dbReference type="SUPFAM" id="SSF52738">
    <property type="entry name" value="Methylesterase CheB, C-terminal domain"/>
    <property type="match status" value="1"/>
</dbReference>
<dbReference type="GO" id="GO:0008984">
    <property type="term" value="F:protein-glutamate methylesterase activity"/>
    <property type="evidence" value="ECO:0007669"/>
    <property type="project" value="UniProtKB-EC"/>
</dbReference>
<dbReference type="Pfam" id="PF01339">
    <property type="entry name" value="CheB_methylest"/>
    <property type="match status" value="1"/>
</dbReference>
<feature type="active site" evidence="4">
    <location>
        <position position="159"/>
    </location>
</feature>
<evidence type="ECO:0000313" key="6">
    <source>
        <dbReference type="EMBL" id="SLN38996.1"/>
    </source>
</evidence>
<dbReference type="InterPro" id="IPR035909">
    <property type="entry name" value="CheB_C"/>
</dbReference>
<dbReference type="CDD" id="cd16432">
    <property type="entry name" value="CheB_Rec"/>
    <property type="match status" value="1"/>
</dbReference>
<feature type="active site" evidence="4">
    <location>
        <position position="280"/>
    </location>
</feature>
<evidence type="ECO:0000256" key="1">
    <source>
        <dbReference type="ARBA" id="ARBA00022801"/>
    </source>
</evidence>
<keyword evidence="4" id="KW-0145">Chemotaxis</keyword>
<proteinExistence type="predicted"/>
<gene>
    <name evidence="6" type="primary">cheB</name>
    <name evidence="6" type="ORF">ROA7023_01489</name>
</gene>
<evidence type="ECO:0000256" key="4">
    <source>
        <dbReference type="PROSITE-ProRule" id="PRU00050"/>
    </source>
</evidence>
<keyword evidence="7" id="KW-1185">Reference proteome</keyword>
<evidence type="ECO:0000259" key="5">
    <source>
        <dbReference type="PROSITE" id="PS50122"/>
    </source>
</evidence>
<accession>A0A1Y5SEM2</accession>
<organism evidence="6 7">
    <name type="scientific">Roseisalinus antarcticus</name>
    <dbReference type="NCBI Taxonomy" id="254357"/>
    <lineage>
        <taxon>Bacteria</taxon>
        <taxon>Pseudomonadati</taxon>
        <taxon>Pseudomonadota</taxon>
        <taxon>Alphaproteobacteria</taxon>
        <taxon>Rhodobacterales</taxon>
        <taxon>Roseobacteraceae</taxon>
        <taxon>Roseisalinus</taxon>
    </lineage>
</organism>
<dbReference type="PROSITE" id="PS50122">
    <property type="entry name" value="CHEB"/>
    <property type="match status" value="1"/>
</dbReference>
<protein>
    <recommendedName>
        <fullName evidence="2">protein-glutamate methylesterase</fullName>
        <ecNumber evidence="2">3.1.1.61</ecNumber>
    </recommendedName>
</protein>
<name>A0A1Y5SEM2_9RHOB</name>
<dbReference type="GO" id="GO:0006935">
    <property type="term" value="P:chemotaxis"/>
    <property type="evidence" value="ECO:0007669"/>
    <property type="project" value="UniProtKB-UniRule"/>
</dbReference>
<dbReference type="AlphaFoldDB" id="A0A1Y5SEM2"/>
<keyword evidence="1 4" id="KW-0378">Hydrolase</keyword>
<feature type="active site" evidence="4">
    <location>
        <position position="185"/>
    </location>
</feature>
<dbReference type="OrthoDB" id="9793421at2"/>
<reference evidence="6 7" key="1">
    <citation type="submission" date="2017-03" db="EMBL/GenBank/DDBJ databases">
        <authorList>
            <person name="Afonso C.L."/>
            <person name="Miller P.J."/>
            <person name="Scott M.A."/>
            <person name="Spackman E."/>
            <person name="Goraichik I."/>
            <person name="Dimitrov K.M."/>
            <person name="Suarez D.L."/>
            <person name="Swayne D.E."/>
        </authorList>
    </citation>
    <scope>NUCLEOTIDE SEQUENCE [LARGE SCALE GENOMIC DNA]</scope>
    <source>
        <strain evidence="6 7">CECT 7023</strain>
    </source>
</reference>
<dbReference type="PANTHER" id="PTHR42872:SF6">
    <property type="entry name" value="PROTEIN-GLUTAMATE METHYLESTERASE_PROTEIN-GLUTAMINE GLUTAMINASE"/>
    <property type="match status" value="1"/>
</dbReference>
<sequence length="343" mass="35816">MRLVLAHTYPLRRTRRAAAMTKGRGVDLLGVAADLTELYTAAEHLVPETVLLSEDMTTVPEFEVMRALFSALNISCVLLRERPANGDNPMSRGLPVVSPVDDPDRFISHVRQAAATKVGRMPGKAAAPTAKATTRPQVVRPAVRGQVFRDKSLIMVGASTGGVDALISVLGAFPKDCPPTLVVQHTGGKFAASLIRLLAGRCAAQVVAAEDGAVPDRGHIYLMPDGDAHLALAAGASPRMTRDTAPAVGGHRPAIDVLFRSGRPFAAHVAAAILTGMGRDGAAGMLELSRAGATTIAQDEATSIVYGMPRVAWEIGAAGKRLPVDRIGHALLAACTALPAGSR</sequence>
<dbReference type="GO" id="GO:0005737">
    <property type="term" value="C:cytoplasm"/>
    <property type="evidence" value="ECO:0007669"/>
    <property type="project" value="InterPro"/>
</dbReference>
<dbReference type="EC" id="3.1.1.61" evidence="2"/>